<sequence length="205" mass="22619">MKKMGLKSILVCAAAVSVLLTAGCASQSVERVSADTVMDLSGYWNDTDVRIVADSIVSDCVNAPAISNYIRTNNKMPVVIVGSFRNDSDEHLDTSILVKKFETALINSGKVDFVASSAERGDIRAEREEQQEWASESTAKRLANETGADFMLIGSVKTIVDQADKTSTRTYWVYAELIDIESNRKLWIGENSEIKKVIKRSSVRM</sequence>
<dbReference type="PROSITE" id="PS51257">
    <property type="entry name" value="PROKAR_LIPOPROTEIN"/>
    <property type="match status" value="1"/>
</dbReference>
<dbReference type="InterPro" id="IPR014094">
    <property type="entry name" value="LpoB"/>
</dbReference>
<dbReference type="HOGENOM" id="CLU_114013_1_0_12"/>
<evidence type="ECO:0000313" key="3">
    <source>
        <dbReference type="Proteomes" id="UP000006546"/>
    </source>
</evidence>
<dbReference type="EMBL" id="CP002696">
    <property type="protein sequence ID" value="AEE15999.1"/>
    <property type="molecule type" value="Genomic_DNA"/>
</dbReference>
<organism evidence="2 3">
    <name type="scientific">Treponema brennaborense (strain DSM 12168 / CIP 105900 / DD5/3)</name>
    <dbReference type="NCBI Taxonomy" id="906968"/>
    <lineage>
        <taxon>Bacteria</taxon>
        <taxon>Pseudomonadati</taxon>
        <taxon>Spirochaetota</taxon>
        <taxon>Spirochaetia</taxon>
        <taxon>Spirochaetales</taxon>
        <taxon>Treponemataceae</taxon>
        <taxon>Treponema</taxon>
    </lineage>
</organism>
<keyword evidence="3" id="KW-1185">Reference proteome</keyword>
<dbReference type="Proteomes" id="UP000006546">
    <property type="component" value="Chromosome"/>
</dbReference>
<reference evidence="3" key="1">
    <citation type="submission" date="2011-04" db="EMBL/GenBank/DDBJ databases">
        <title>The complete genome of Treponema brennaborense DSM 12168.</title>
        <authorList>
            <person name="Lucas S."/>
            <person name="Han J."/>
            <person name="Lapidus A."/>
            <person name="Bruce D."/>
            <person name="Goodwin L."/>
            <person name="Pitluck S."/>
            <person name="Peters L."/>
            <person name="Kyrpides N."/>
            <person name="Mavromatis K."/>
            <person name="Ivanova N."/>
            <person name="Mikhailova N."/>
            <person name="Pagani I."/>
            <person name="Teshima H."/>
            <person name="Detter J.C."/>
            <person name="Tapia R."/>
            <person name="Han C."/>
            <person name="Land M."/>
            <person name="Hauser L."/>
            <person name="Markowitz V."/>
            <person name="Cheng J.-F."/>
            <person name="Hugenholtz P."/>
            <person name="Woyke T."/>
            <person name="Wu D."/>
            <person name="Gronow S."/>
            <person name="Wellnitz S."/>
            <person name="Brambilla E."/>
            <person name="Klenk H.-P."/>
            <person name="Eisen J.A."/>
        </authorList>
    </citation>
    <scope>NUCLEOTIDE SEQUENCE [LARGE SCALE GENOMIC DNA]</scope>
    <source>
        <strain evidence="3">DSM 12168 / CIP 105900 / DD5/3</strain>
    </source>
</reference>
<proteinExistence type="predicted"/>
<dbReference type="Gene3D" id="3.40.50.10610">
    <property type="entry name" value="ABC-type transport auxiliary lipoprotein component"/>
    <property type="match status" value="1"/>
</dbReference>
<dbReference type="eggNOG" id="COG3417">
    <property type="taxonomic scope" value="Bacteria"/>
</dbReference>
<gene>
    <name evidence="2" type="ordered locus">Trebr_0556</name>
</gene>
<dbReference type="OrthoDB" id="9803653at2"/>
<evidence type="ECO:0000256" key="1">
    <source>
        <dbReference type="SAM" id="SignalP"/>
    </source>
</evidence>
<protein>
    <recommendedName>
        <fullName evidence="4">Penicillin-binding protein activator LpoB</fullName>
    </recommendedName>
</protein>
<evidence type="ECO:0008006" key="4">
    <source>
        <dbReference type="Google" id="ProtNLM"/>
    </source>
</evidence>
<name>F4LPI8_TREBD</name>
<dbReference type="RefSeq" id="WP_013757718.1">
    <property type="nucleotide sequence ID" value="NC_015500.1"/>
</dbReference>
<accession>F4LPI8</accession>
<dbReference type="Pfam" id="PF13036">
    <property type="entry name" value="LpoB"/>
    <property type="match status" value="1"/>
</dbReference>
<dbReference type="AlphaFoldDB" id="F4LPI8"/>
<feature type="signal peptide" evidence="1">
    <location>
        <begin position="1"/>
        <end position="22"/>
    </location>
</feature>
<keyword evidence="1" id="KW-0732">Signal</keyword>
<dbReference type="KEGG" id="tbe:Trebr_0556"/>
<feature type="chain" id="PRO_5003311060" description="Penicillin-binding protein activator LpoB" evidence="1">
    <location>
        <begin position="23"/>
        <end position="205"/>
    </location>
</feature>
<evidence type="ECO:0000313" key="2">
    <source>
        <dbReference type="EMBL" id="AEE15999.1"/>
    </source>
</evidence>
<dbReference type="STRING" id="906968.Trebr_0556"/>